<evidence type="ECO:0000256" key="6">
    <source>
        <dbReference type="ARBA" id="ARBA00023328"/>
    </source>
</evidence>
<dbReference type="GO" id="GO:0032991">
    <property type="term" value="C:protein-containing complex"/>
    <property type="evidence" value="ECO:0007669"/>
    <property type="project" value="UniProtKB-ARBA"/>
</dbReference>
<dbReference type="PROSITE" id="PS50011">
    <property type="entry name" value="PROTEIN_KINASE_DOM"/>
    <property type="match status" value="1"/>
</dbReference>
<dbReference type="Pfam" id="PF00069">
    <property type="entry name" value="Pkinase"/>
    <property type="match status" value="1"/>
</dbReference>
<keyword evidence="10" id="KW-0808">Transferase</keyword>
<dbReference type="SMART" id="SM00777">
    <property type="entry name" value="Mad3_BUB1_I"/>
    <property type="match status" value="1"/>
</dbReference>
<feature type="domain" description="Protein kinase" evidence="8">
    <location>
        <begin position="294"/>
        <end position="557"/>
    </location>
</feature>
<keyword evidence="2" id="KW-0158">Chromosome</keyword>
<dbReference type="InParanoid" id="A0A1C7NF66"/>
<protein>
    <submittedName>
        <fullName evidence="10">Mitotic checkpoint serine/threonine-protein kinase BUB1</fullName>
    </submittedName>
</protein>
<evidence type="ECO:0000313" key="11">
    <source>
        <dbReference type="Proteomes" id="UP000093000"/>
    </source>
</evidence>
<dbReference type="Pfam" id="PF08311">
    <property type="entry name" value="Mad3_BUB1_I"/>
    <property type="match status" value="1"/>
</dbReference>
<keyword evidence="3 7" id="KW-0547">Nucleotide-binding</keyword>
<dbReference type="InterPro" id="IPR013212">
    <property type="entry name" value="Mad3/Bub1_I"/>
</dbReference>
<organism evidence="10 11">
    <name type="scientific">Choanephora cucurbitarum</name>
    <dbReference type="NCBI Taxonomy" id="101091"/>
    <lineage>
        <taxon>Eukaryota</taxon>
        <taxon>Fungi</taxon>
        <taxon>Fungi incertae sedis</taxon>
        <taxon>Mucoromycota</taxon>
        <taxon>Mucoromycotina</taxon>
        <taxon>Mucoromycetes</taxon>
        <taxon>Mucorales</taxon>
        <taxon>Mucorineae</taxon>
        <taxon>Choanephoraceae</taxon>
        <taxon>Choanephoroideae</taxon>
        <taxon>Choanephora</taxon>
    </lineage>
</organism>
<dbReference type="OrthoDB" id="248495at2759"/>
<dbReference type="SUPFAM" id="SSF56112">
    <property type="entry name" value="Protein kinase-like (PK-like)"/>
    <property type="match status" value="1"/>
</dbReference>
<dbReference type="InterPro" id="IPR015661">
    <property type="entry name" value="Bub1/Mad3"/>
</dbReference>
<dbReference type="STRING" id="101091.A0A1C7NF66"/>
<dbReference type="PROSITE" id="PS51489">
    <property type="entry name" value="BUB1_N"/>
    <property type="match status" value="1"/>
</dbReference>
<keyword evidence="5 7" id="KW-0067">ATP-binding</keyword>
<evidence type="ECO:0000256" key="5">
    <source>
        <dbReference type="ARBA" id="ARBA00022840"/>
    </source>
</evidence>
<dbReference type="AlphaFoldDB" id="A0A1C7NF66"/>
<sequence>MILSRSFQSNKDFEGDPLSKEENKLAAFDPKDKQTAFQWLEKTLLQYKHDIRYTNSPRYLRLWLVYIFYLRQTEKSFVVLPILYGLIENKICDKLAILYEAIAYILYQQKKLKQVEKTLLLGLKRRAEPVKRLNRTLHFFKTTRLLDFPVHHYEWPKYTNRHDALKPRKPIQEQLDWLTIKLQHSIRSDVFRDCHKGTTTLSVEELRARHYRSCVVSSRTKTHARSVVQLPHTSGFVEQQIQTHLFQNRSYAICSQNSLNIIRQLQTWFPHQQQKKKASRQQDLKLIQLGKDQFHVIRKIGQGGMAQIYLIQHTVHLSSVYVLKVQQPAHPWEYYVLSQLQQRIDHTQATGFRLIRLNTFYRFTDASFLVMDHLQYGSLLDALNLYRPQRSDMPESVVILLIMKLLRQIHLLHYTLSVTHNDLKLDNVMVTLTEDELDVVLIDYGQSIDTRIIGGHHILCKASWPPACAESDFPLFNKAYYPAHADYWQIATMAHFMLYGTPMRARQDKHHRYHIQQTIRRYWHRHLWNDFFQSMLNPPLPSRDMLIPLLDQFQAVFDDLDLTDIKTFISMLCKK</sequence>
<keyword evidence="4" id="KW-0995">Kinetochore</keyword>
<dbReference type="GO" id="GO:0004672">
    <property type="term" value="F:protein kinase activity"/>
    <property type="evidence" value="ECO:0007669"/>
    <property type="project" value="InterPro"/>
</dbReference>
<evidence type="ECO:0000256" key="3">
    <source>
        <dbReference type="ARBA" id="ARBA00022741"/>
    </source>
</evidence>
<dbReference type="GO" id="GO:0000776">
    <property type="term" value="C:kinetochore"/>
    <property type="evidence" value="ECO:0007669"/>
    <property type="project" value="UniProtKB-KW"/>
</dbReference>
<dbReference type="SMART" id="SM00220">
    <property type="entry name" value="S_TKc"/>
    <property type="match status" value="1"/>
</dbReference>
<proteinExistence type="predicted"/>
<dbReference type="InterPro" id="IPR011009">
    <property type="entry name" value="Kinase-like_dom_sf"/>
</dbReference>
<evidence type="ECO:0000256" key="2">
    <source>
        <dbReference type="ARBA" id="ARBA00022454"/>
    </source>
</evidence>
<comment type="subcellular location">
    <subcellularLocation>
        <location evidence="1">Chromosome</location>
        <location evidence="1">Centromere</location>
        <location evidence="1">Kinetochore</location>
    </subcellularLocation>
</comment>
<dbReference type="GO" id="GO:0005524">
    <property type="term" value="F:ATP binding"/>
    <property type="evidence" value="ECO:0007669"/>
    <property type="project" value="UniProtKB-UniRule"/>
</dbReference>
<dbReference type="Proteomes" id="UP000093000">
    <property type="component" value="Unassembled WGS sequence"/>
</dbReference>
<comment type="caution">
    <text evidence="10">The sequence shown here is derived from an EMBL/GenBank/DDBJ whole genome shotgun (WGS) entry which is preliminary data.</text>
</comment>
<dbReference type="EMBL" id="LUGH01000199">
    <property type="protein sequence ID" value="OBZ87751.1"/>
    <property type="molecule type" value="Genomic_DNA"/>
</dbReference>
<keyword evidence="10" id="KW-0418">Kinase</keyword>
<gene>
    <name evidence="10" type="primary">BUB1</name>
    <name evidence="10" type="ORF">A0J61_04190</name>
</gene>
<name>A0A1C7NF66_9FUNG</name>
<dbReference type="PROSITE" id="PS00107">
    <property type="entry name" value="PROTEIN_KINASE_ATP"/>
    <property type="match status" value="1"/>
</dbReference>
<feature type="domain" description="BUB1 N-terminal" evidence="9">
    <location>
        <begin position="1"/>
        <end position="167"/>
    </location>
</feature>
<evidence type="ECO:0000256" key="4">
    <source>
        <dbReference type="ARBA" id="ARBA00022838"/>
    </source>
</evidence>
<accession>A0A1C7NF66</accession>
<evidence type="ECO:0000259" key="9">
    <source>
        <dbReference type="PROSITE" id="PS51489"/>
    </source>
</evidence>
<dbReference type="InterPro" id="IPR008271">
    <property type="entry name" value="Ser/Thr_kinase_AS"/>
</dbReference>
<evidence type="ECO:0000256" key="7">
    <source>
        <dbReference type="PROSITE-ProRule" id="PRU10141"/>
    </source>
</evidence>
<dbReference type="Gene3D" id="1.10.510.10">
    <property type="entry name" value="Transferase(Phosphotransferase) domain 1"/>
    <property type="match status" value="1"/>
</dbReference>
<dbReference type="GO" id="GO:0007094">
    <property type="term" value="P:mitotic spindle assembly checkpoint signaling"/>
    <property type="evidence" value="ECO:0007669"/>
    <property type="project" value="InterPro"/>
</dbReference>
<feature type="binding site" evidence="7">
    <location>
        <position position="324"/>
    </location>
    <ligand>
        <name>ATP</name>
        <dbReference type="ChEBI" id="CHEBI:30616"/>
    </ligand>
</feature>
<dbReference type="InterPro" id="IPR000719">
    <property type="entry name" value="Prot_kinase_dom"/>
</dbReference>
<dbReference type="PANTHER" id="PTHR14030">
    <property type="entry name" value="MITOTIC CHECKPOINT SERINE/THREONINE-PROTEIN KINASE BUB1"/>
    <property type="match status" value="1"/>
</dbReference>
<keyword evidence="11" id="KW-1185">Reference proteome</keyword>
<reference evidence="10 11" key="1">
    <citation type="submission" date="2016-03" db="EMBL/GenBank/DDBJ databases">
        <title>Choanephora cucurbitarum.</title>
        <authorList>
            <person name="Min B."/>
            <person name="Park H."/>
            <person name="Park J.-H."/>
            <person name="Shin H.-D."/>
            <person name="Choi I.-G."/>
        </authorList>
    </citation>
    <scope>NUCLEOTIDE SEQUENCE [LARGE SCALE GENOMIC DNA]</scope>
    <source>
        <strain evidence="10 11">KUS-F28377</strain>
    </source>
</reference>
<dbReference type="GO" id="GO:0051754">
    <property type="term" value="P:meiotic sister chromatid cohesion, centromeric"/>
    <property type="evidence" value="ECO:0007669"/>
    <property type="project" value="TreeGrafter"/>
</dbReference>
<evidence type="ECO:0000313" key="10">
    <source>
        <dbReference type="EMBL" id="OBZ87751.1"/>
    </source>
</evidence>
<dbReference type="InterPro" id="IPR017441">
    <property type="entry name" value="Protein_kinase_ATP_BS"/>
</dbReference>
<evidence type="ECO:0000259" key="8">
    <source>
        <dbReference type="PROSITE" id="PS50011"/>
    </source>
</evidence>
<dbReference type="PROSITE" id="PS00108">
    <property type="entry name" value="PROTEIN_KINASE_ST"/>
    <property type="match status" value="1"/>
</dbReference>
<keyword evidence="6" id="KW-0137">Centromere</keyword>
<dbReference type="Gene3D" id="1.25.40.430">
    <property type="match status" value="1"/>
</dbReference>
<evidence type="ECO:0000256" key="1">
    <source>
        <dbReference type="ARBA" id="ARBA00004629"/>
    </source>
</evidence>